<dbReference type="HOGENOM" id="CLU_3330340_0_0_11"/>
<dbReference type="Proteomes" id="UP000001574">
    <property type="component" value="Chromosome"/>
</dbReference>
<evidence type="ECO:0000313" key="3">
    <source>
        <dbReference type="Proteomes" id="UP000001574"/>
    </source>
</evidence>
<evidence type="ECO:0000313" key="2">
    <source>
        <dbReference type="EMBL" id="ABK66617.1"/>
    </source>
</evidence>
<dbReference type="AlphaFoldDB" id="A0A0H2ZVS6"/>
<feature type="transmembrane region" description="Helical" evidence="1">
    <location>
        <begin position="16"/>
        <end position="35"/>
    </location>
</feature>
<sequence>MTAPRAAEFRWRASELTRAMATCAAFALAAAVIGARGS</sequence>
<accession>A0A0H2ZVS6</accession>
<evidence type="ECO:0000256" key="1">
    <source>
        <dbReference type="SAM" id="Phobius"/>
    </source>
</evidence>
<keyword evidence="1" id="KW-0812">Transmembrane</keyword>
<gene>
    <name evidence="2" type="ordered locus">MAV_4051</name>
</gene>
<keyword evidence="1" id="KW-1133">Transmembrane helix</keyword>
<reference evidence="2 3" key="1">
    <citation type="submission" date="2006-10" db="EMBL/GenBank/DDBJ databases">
        <authorList>
            <person name="Fleischmann R.D."/>
            <person name="Dodson R.J."/>
            <person name="Haft D.H."/>
            <person name="Merkel J.S."/>
            <person name="Nelson W.C."/>
            <person name="Fraser C.M."/>
        </authorList>
    </citation>
    <scope>NUCLEOTIDE SEQUENCE [LARGE SCALE GENOMIC DNA]</scope>
    <source>
        <strain evidence="2 3">104</strain>
    </source>
</reference>
<proteinExistence type="predicted"/>
<keyword evidence="1" id="KW-0472">Membrane</keyword>
<organism evidence="2 3">
    <name type="scientific">Mycobacterium avium (strain 104)</name>
    <dbReference type="NCBI Taxonomy" id="243243"/>
    <lineage>
        <taxon>Bacteria</taxon>
        <taxon>Bacillati</taxon>
        <taxon>Actinomycetota</taxon>
        <taxon>Actinomycetes</taxon>
        <taxon>Mycobacteriales</taxon>
        <taxon>Mycobacteriaceae</taxon>
        <taxon>Mycobacterium</taxon>
        <taxon>Mycobacterium avium complex (MAC)</taxon>
    </lineage>
</organism>
<name>A0A0H2ZVS6_MYCA1</name>
<dbReference type="EMBL" id="CP000479">
    <property type="protein sequence ID" value="ABK66617.1"/>
    <property type="molecule type" value="Genomic_DNA"/>
</dbReference>
<dbReference type="KEGG" id="mav:MAV_4051"/>
<protein>
    <submittedName>
        <fullName evidence="2">Uncharacterized protein</fullName>
    </submittedName>
</protein>